<proteinExistence type="predicted"/>
<organism evidence="2 3">
    <name type="scientific">Candidatus Accumulibacter cognatus</name>
    <dbReference type="NCBI Taxonomy" id="2954383"/>
    <lineage>
        <taxon>Bacteria</taxon>
        <taxon>Pseudomonadati</taxon>
        <taxon>Pseudomonadota</taxon>
        <taxon>Betaproteobacteria</taxon>
        <taxon>Candidatus Accumulibacter</taxon>
    </lineage>
</organism>
<dbReference type="InterPro" id="IPR011990">
    <property type="entry name" value="TPR-like_helical_dom_sf"/>
</dbReference>
<dbReference type="KEGG" id="acog:HWD57_05815"/>
<dbReference type="Gene3D" id="2.160.20.80">
    <property type="entry name" value="E3 ubiquitin-protein ligase SopA"/>
    <property type="match status" value="3"/>
</dbReference>
<feature type="repeat" description="TPR" evidence="1">
    <location>
        <begin position="219"/>
        <end position="252"/>
    </location>
</feature>
<dbReference type="Pfam" id="PF00805">
    <property type="entry name" value="Pentapeptide"/>
    <property type="match status" value="4"/>
</dbReference>
<dbReference type="SUPFAM" id="SSF141571">
    <property type="entry name" value="Pentapeptide repeat-like"/>
    <property type="match status" value="3"/>
</dbReference>
<dbReference type="InterPro" id="IPR001646">
    <property type="entry name" value="5peptide_repeat"/>
</dbReference>
<dbReference type="Proteomes" id="UP000509684">
    <property type="component" value="Chromosome"/>
</dbReference>
<dbReference type="PROSITE" id="PS50005">
    <property type="entry name" value="TPR"/>
    <property type="match status" value="2"/>
</dbReference>
<dbReference type="PANTHER" id="PTHR14136">
    <property type="entry name" value="BTB_POZ DOMAIN-CONTAINING PROTEIN KCTD9"/>
    <property type="match status" value="1"/>
</dbReference>
<dbReference type="EMBL" id="CP058708">
    <property type="protein sequence ID" value="QLH49353.1"/>
    <property type="molecule type" value="Genomic_DNA"/>
</dbReference>
<dbReference type="AlphaFoldDB" id="A0A7D5NAZ0"/>
<dbReference type="Gene3D" id="1.25.40.10">
    <property type="entry name" value="Tetratricopeptide repeat domain"/>
    <property type="match status" value="1"/>
</dbReference>
<feature type="repeat" description="TPR" evidence="1">
    <location>
        <begin position="185"/>
        <end position="218"/>
    </location>
</feature>
<accession>A0A7D5NAZ0</accession>
<gene>
    <name evidence="2" type="ORF">HWD57_05815</name>
</gene>
<evidence type="ECO:0000313" key="2">
    <source>
        <dbReference type="EMBL" id="QLH49353.1"/>
    </source>
</evidence>
<dbReference type="InterPro" id="IPR019734">
    <property type="entry name" value="TPR_rpt"/>
</dbReference>
<dbReference type="Gene3D" id="2.40.50.120">
    <property type="match status" value="1"/>
</dbReference>
<protein>
    <submittedName>
        <fullName evidence="2">Pentapeptide repeat-containing protein</fullName>
    </submittedName>
</protein>
<evidence type="ECO:0000313" key="3">
    <source>
        <dbReference type="Proteomes" id="UP000509684"/>
    </source>
</evidence>
<dbReference type="SUPFAM" id="SSF48452">
    <property type="entry name" value="TPR-like"/>
    <property type="match status" value="1"/>
</dbReference>
<name>A0A7D5NAZ0_9PROT</name>
<dbReference type="SUPFAM" id="SSF50242">
    <property type="entry name" value="TIMP-like"/>
    <property type="match status" value="1"/>
</dbReference>
<reference evidence="2 3" key="1">
    <citation type="journal article" date="2019" name="Microbiome">
        <title>Annotated bacterial chromosomes from frame-shift-corrected long-read metagenomic data.</title>
        <authorList>
            <person name="Arumugam K."/>
            <person name="Bagci C."/>
            <person name="Bessarab I."/>
            <person name="Beier S."/>
            <person name="Buchfink B."/>
            <person name="Gorska A."/>
            <person name="Qiu G."/>
            <person name="Huson D.H."/>
            <person name="Williams R.B.H."/>
        </authorList>
    </citation>
    <scope>NUCLEOTIDE SEQUENCE [LARGE SCALE GENOMIC DNA]</scope>
    <source>
        <strain evidence="2">SSA1</strain>
    </source>
</reference>
<dbReference type="InterPro" id="IPR051082">
    <property type="entry name" value="Pentapeptide-BTB/POZ_domain"/>
</dbReference>
<evidence type="ECO:0000256" key="1">
    <source>
        <dbReference type="PROSITE-ProRule" id="PRU00339"/>
    </source>
</evidence>
<dbReference type="InterPro" id="IPR008993">
    <property type="entry name" value="TIMP-like_OB-fold"/>
</dbReference>
<dbReference type="SMART" id="SM00028">
    <property type="entry name" value="TPR"/>
    <property type="match status" value="2"/>
</dbReference>
<dbReference type="PANTHER" id="PTHR14136:SF17">
    <property type="entry name" value="BTB_POZ DOMAIN-CONTAINING PROTEIN KCTD9"/>
    <property type="match status" value="1"/>
</dbReference>
<sequence length="644" mass="70134">MITSTLLRPLYIVITMWLTRTLGAVIFSCISVMANACTCWHPEPKEYLSAAGLIFRGTVTSVGDSGTAGPIGVGAGSVTIRGRQTGMRARFAIQTVYKGKDIQEVEIGFTASDGANCGWRFKPGEEVTVFASGSVEQGYFTGMCLMIPYAAYTSGSDLKYKNAIEVYRQKKILLTEAAQKSPESISAWLDLATFFVGYSDYPEASEAYSKAIALAPLDTVSIMGRAETYYRRALYEDALTDYRLALNLNPTLTQAKRGKTFSLVSLGRQHELESDDRDFSGYQSDYSHNLSFTGTDLRGASFRNAKLSNIDFSKARLDGADFSGASLHKCNFSGATLARARFHQIKGGYGNNFTEADFSGANLSKSDLIGSNFTKAVLDNADLTDSNLEDAILDDASLVNTKLKGSRLLGVSVRNRVFVSQNLTGVDLRNADLRNTIFRMTALDEAKIGFVWSTLADLRDADLAGAKLDKVQWSPFLANCRTKLPRNTNLSTLPALMLWSDCPGTPPNTALNGGFEFQRGPRISKIEARNSPLQNRDLSGFGFWNVNFDGSDFSRAILRAIDIQGGSYNNVNFSAATMVKAHISRVSFANASFQNADLSEARLSAVDLSGANLEGATLNGLCFDFRTKWPDGFDQSSSGAKYCP</sequence>
<keyword evidence="1" id="KW-0802">TPR repeat</keyword>